<keyword evidence="1" id="KW-1133">Transmembrane helix</keyword>
<dbReference type="EMBL" id="KZ346505">
    <property type="protein sequence ID" value="PIO69809.1"/>
    <property type="molecule type" value="Genomic_DNA"/>
</dbReference>
<gene>
    <name evidence="2" type="ORF">TELCIR_08356</name>
</gene>
<evidence type="ECO:0000256" key="1">
    <source>
        <dbReference type="SAM" id="Phobius"/>
    </source>
</evidence>
<accession>A0A2G9UHT5</accession>
<dbReference type="AlphaFoldDB" id="A0A2G9UHT5"/>
<dbReference type="OrthoDB" id="5834143at2759"/>
<reference evidence="2 3" key="1">
    <citation type="submission" date="2015-09" db="EMBL/GenBank/DDBJ databases">
        <title>Draft genome of the parasitic nematode Teladorsagia circumcincta isolate WARC Sus (inbred).</title>
        <authorList>
            <person name="Mitreva M."/>
        </authorList>
    </citation>
    <scope>NUCLEOTIDE SEQUENCE [LARGE SCALE GENOMIC DNA]</scope>
    <source>
        <strain evidence="2 3">S</strain>
    </source>
</reference>
<keyword evidence="1" id="KW-0812">Transmembrane</keyword>
<keyword evidence="1" id="KW-0472">Membrane</keyword>
<keyword evidence="3" id="KW-1185">Reference proteome</keyword>
<sequence length="136" mass="15621">MFRNTIHIIISLITPRQIPLASSRGQKEKEGTAVSFIDESGGAVTSGAVDQEHQPCIPKMKNSLFPTYTVLLLIFIDILPFLYAIFLYAWDAWIKNSKMFRNARKRVELNNARRVPFPKHNDYEPPERHAPKLVEV</sequence>
<protein>
    <submittedName>
        <fullName evidence="2">Uncharacterized protein</fullName>
    </submittedName>
</protein>
<proteinExistence type="predicted"/>
<name>A0A2G9UHT5_TELCI</name>
<evidence type="ECO:0000313" key="3">
    <source>
        <dbReference type="Proteomes" id="UP000230423"/>
    </source>
</evidence>
<feature type="transmembrane region" description="Helical" evidence="1">
    <location>
        <begin position="68"/>
        <end position="90"/>
    </location>
</feature>
<dbReference type="Proteomes" id="UP000230423">
    <property type="component" value="Unassembled WGS sequence"/>
</dbReference>
<organism evidence="2 3">
    <name type="scientific">Teladorsagia circumcincta</name>
    <name type="common">Brown stomach worm</name>
    <name type="synonym">Ostertagia circumcincta</name>
    <dbReference type="NCBI Taxonomy" id="45464"/>
    <lineage>
        <taxon>Eukaryota</taxon>
        <taxon>Metazoa</taxon>
        <taxon>Ecdysozoa</taxon>
        <taxon>Nematoda</taxon>
        <taxon>Chromadorea</taxon>
        <taxon>Rhabditida</taxon>
        <taxon>Rhabditina</taxon>
        <taxon>Rhabditomorpha</taxon>
        <taxon>Strongyloidea</taxon>
        <taxon>Trichostrongylidae</taxon>
        <taxon>Teladorsagia</taxon>
    </lineage>
</organism>
<evidence type="ECO:0000313" key="2">
    <source>
        <dbReference type="EMBL" id="PIO69809.1"/>
    </source>
</evidence>